<dbReference type="PANTHER" id="PTHR43628:SF11">
    <property type="entry name" value="PROTEIN DSF2"/>
    <property type="match status" value="1"/>
</dbReference>
<feature type="region of interest" description="Disordered" evidence="1">
    <location>
        <begin position="746"/>
        <end position="788"/>
    </location>
</feature>
<dbReference type="GO" id="GO:0032153">
    <property type="term" value="C:cell division site"/>
    <property type="evidence" value="ECO:0007669"/>
    <property type="project" value="TreeGrafter"/>
</dbReference>
<evidence type="ECO:0008006" key="4">
    <source>
        <dbReference type="Google" id="ProtNLM"/>
    </source>
</evidence>
<dbReference type="InterPro" id="IPR006597">
    <property type="entry name" value="Sel1-like"/>
</dbReference>
<dbReference type="RefSeq" id="XP_037169546.1">
    <property type="nucleotide sequence ID" value="XM_037303824.1"/>
</dbReference>
<feature type="compositionally biased region" description="Basic and acidic residues" evidence="1">
    <location>
        <begin position="763"/>
        <end position="773"/>
    </location>
</feature>
<dbReference type="SMART" id="SM00671">
    <property type="entry name" value="SEL1"/>
    <property type="match status" value="3"/>
</dbReference>
<feature type="compositionally biased region" description="Polar residues" evidence="1">
    <location>
        <begin position="504"/>
        <end position="524"/>
    </location>
</feature>
<feature type="compositionally biased region" description="Polar residues" evidence="1">
    <location>
        <begin position="436"/>
        <end position="452"/>
    </location>
</feature>
<evidence type="ECO:0000256" key="1">
    <source>
        <dbReference type="SAM" id="MobiDB-lite"/>
    </source>
</evidence>
<feature type="compositionally biased region" description="Polar residues" evidence="1">
    <location>
        <begin position="206"/>
        <end position="228"/>
    </location>
</feature>
<evidence type="ECO:0000313" key="2">
    <source>
        <dbReference type="EMBL" id="KAF6240277.1"/>
    </source>
</evidence>
<sequence>MAPRPTFIDLSSKSHESMHNGIPVHTSGTLSPRMQHFAGDIPPAMSPLDMFAMQSRLLAKQLDDSKRNGRRVSRLPPLTTGDPITKQNSMYNRSRSAEIQNVLPGSPPRARDEDPSGTMPEVEDPDFRPKSFYPRMSNIPLVEGEPEYHEGPTPDPPFLTPAEFSPVRTNDYFGVPRAKSPEPTFPLGRSAEAVDRNPFAYPPGNPESSNHHGPQRETSIASTSSRGYNGSLAPPKSPHVRYAGSTRSIPQDSSDDEHSASTGRSGFSQHRKDSSSSGFSVPHSPFSPFTQAHGRSPSLNSEYSIGGSRQVRPTFNFSRPLSRASRPSTDIPSRQPSFDSRPSMDAVRPPFSSASRQPSFDSQRFLFVDDSVQTPGSMDNEQIPDPQNPLDAPAPSYIYAKYSLPRGRMLQRDFKVLQDEKLVFEWDRPQAPINLRPTTPLANRPMTPTRSPKPSLELHRSSPRRSFDQRPQFFARPSHEQIPRGSPRPSFEQVARGSPRPSVEQASSGSALPSTDQRSNGSPEQNHRPPPTPVQSDAQSEYSASTRSGSTIKARPRAPALSTELSPEDHLAKGIELHERGAARESTYHLRIAARQNLPTAMLLYALACRHGWGMRPNQQEGVQWLRKAADCASIEVAVDEDKNGNPADMTERKTRRAQFALSIYELGVSHMNGWGIEQDKTLGLRCFEIAGNWGDADAMAEAGFCYAQGQGCKKDLKKAAHYYRMAEAKGMSMVGNSWIYKPKYADESDKNERQGRGVKQTTPEKKPRDKSRTRTIFGRKKSVSIKP</sequence>
<accession>A0A8H6G4I7</accession>
<feature type="compositionally biased region" description="Basic and acidic residues" evidence="1">
    <location>
        <begin position="456"/>
        <end position="468"/>
    </location>
</feature>
<protein>
    <recommendedName>
        <fullName evidence="4">Cell cycle inhibitor Nif1</fullName>
    </recommendedName>
</protein>
<reference evidence="2 3" key="1">
    <citation type="journal article" date="2020" name="Genomics">
        <title>Complete, high-quality genomes from long-read metagenomic sequencing of two wolf lichen thalli reveals enigmatic genome architecture.</title>
        <authorList>
            <person name="McKenzie S.K."/>
            <person name="Walston R.F."/>
            <person name="Allen J.L."/>
        </authorList>
    </citation>
    <scope>NUCLEOTIDE SEQUENCE [LARGE SCALE GENOMIC DNA]</scope>
    <source>
        <strain evidence="2">WasteWater2</strain>
    </source>
</reference>
<name>A0A8H6G4I7_9LECA</name>
<dbReference type="Gene3D" id="1.25.40.10">
    <property type="entry name" value="Tetratricopeptide repeat domain"/>
    <property type="match status" value="1"/>
</dbReference>
<dbReference type="SUPFAM" id="SSF81901">
    <property type="entry name" value="HCP-like"/>
    <property type="match status" value="1"/>
</dbReference>
<comment type="caution">
    <text evidence="2">The sequence shown here is derived from an EMBL/GenBank/DDBJ whole genome shotgun (WGS) entry which is preliminary data.</text>
</comment>
<dbReference type="Pfam" id="PF08238">
    <property type="entry name" value="Sel1"/>
    <property type="match status" value="3"/>
</dbReference>
<feature type="region of interest" description="Disordered" evidence="1">
    <location>
        <begin position="372"/>
        <end position="394"/>
    </location>
</feature>
<feature type="region of interest" description="Disordered" evidence="1">
    <location>
        <begin position="61"/>
        <end position="359"/>
    </location>
</feature>
<dbReference type="InterPro" id="IPR011990">
    <property type="entry name" value="TPR-like_helical_dom_sf"/>
</dbReference>
<dbReference type="AlphaFoldDB" id="A0A8H6G4I7"/>
<dbReference type="Proteomes" id="UP000578531">
    <property type="component" value="Unassembled WGS sequence"/>
</dbReference>
<gene>
    <name evidence="2" type="ORF">HO173_001888</name>
</gene>
<keyword evidence="3" id="KW-1185">Reference proteome</keyword>
<feature type="compositionally biased region" description="Basic and acidic residues" evidence="1">
    <location>
        <begin position="746"/>
        <end position="756"/>
    </location>
</feature>
<dbReference type="EMBL" id="JACCJC010000004">
    <property type="protein sequence ID" value="KAF6240277.1"/>
    <property type="molecule type" value="Genomic_DNA"/>
</dbReference>
<dbReference type="OrthoDB" id="2384430at2759"/>
<dbReference type="GO" id="GO:0010972">
    <property type="term" value="P:negative regulation of G2/M transition of mitotic cell cycle"/>
    <property type="evidence" value="ECO:0007669"/>
    <property type="project" value="TreeGrafter"/>
</dbReference>
<feature type="compositionally biased region" description="Polar residues" evidence="1">
    <location>
        <begin position="311"/>
        <end position="340"/>
    </location>
</feature>
<feature type="compositionally biased region" description="Polar residues" evidence="1">
    <location>
        <begin position="85"/>
        <end position="99"/>
    </location>
</feature>
<proteinExistence type="predicted"/>
<feature type="compositionally biased region" description="Low complexity" evidence="1">
    <location>
        <begin position="275"/>
        <end position="289"/>
    </location>
</feature>
<feature type="compositionally biased region" description="Polar residues" evidence="1">
    <location>
        <begin position="534"/>
        <end position="551"/>
    </location>
</feature>
<organism evidence="2 3">
    <name type="scientific">Letharia columbiana</name>
    <dbReference type="NCBI Taxonomy" id="112416"/>
    <lineage>
        <taxon>Eukaryota</taxon>
        <taxon>Fungi</taxon>
        <taxon>Dikarya</taxon>
        <taxon>Ascomycota</taxon>
        <taxon>Pezizomycotina</taxon>
        <taxon>Lecanoromycetes</taxon>
        <taxon>OSLEUM clade</taxon>
        <taxon>Lecanoromycetidae</taxon>
        <taxon>Lecanorales</taxon>
        <taxon>Lecanorineae</taxon>
        <taxon>Parmeliaceae</taxon>
        <taxon>Letharia</taxon>
    </lineage>
</organism>
<feature type="region of interest" description="Disordered" evidence="1">
    <location>
        <begin position="429"/>
        <end position="569"/>
    </location>
</feature>
<dbReference type="GeneID" id="59283562"/>
<feature type="compositionally biased region" description="Basic residues" evidence="1">
    <location>
        <begin position="774"/>
        <end position="788"/>
    </location>
</feature>
<dbReference type="InterPro" id="IPR052945">
    <property type="entry name" value="Mitotic_Regulator"/>
</dbReference>
<evidence type="ECO:0000313" key="3">
    <source>
        <dbReference type="Proteomes" id="UP000578531"/>
    </source>
</evidence>
<dbReference type="PANTHER" id="PTHR43628">
    <property type="entry name" value="ACTIVATOR OF C KINASE PROTEIN 1-RELATED"/>
    <property type="match status" value="1"/>
</dbReference>